<reference evidence="1 2" key="1">
    <citation type="submission" date="2020-09" db="EMBL/GenBank/DDBJ databases">
        <authorList>
            <person name="Tanuku N.R.S."/>
        </authorList>
    </citation>
    <scope>NUCLEOTIDE SEQUENCE [LARGE SCALE GENOMIC DNA]</scope>
    <source>
        <strain evidence="1 2">AK62</strain>
    </source>
</reference>
<keyword evidence="2" id="KW-1185">Reference proteome</keyword>
<dbReference type="SUPFAM" id="SSF56784">
    <property type="entry name" value="HAD-like"/>
    <property type="match status" value="1"/>
</dbReference>
<dbReference type="PANTHER" id="PTHR10000">
    <property type="entry name" value="PHOSPHOSERINE PHOSPHATASE"/>
    <property type="match status" value="1"/>
</dbReference>
<dbReference type="GO" id="GO:0016787">
    <property type="term" value="F:hydrolase activity"/>
    <property type="evidence" value="ECO:0007669"/>
    <property type="project" value="UniProtKB-KW"/>
</dbReference>
<dbReference type="InterPro" id="IPR006379">
    <property type="entry name" value="HAD-SF_hydro_IIB"/>
</dbReference>
<dbReference type="InterPro" id="IPR023214">
    <property type="entry name" value="HAD_sf"/>
</dbReference>
<dbReference type="PANTHER" id="PTHR10000:SF8">
    <property type="entry name" value="HAD SUPERFAMILY HYDROLASE-LIKE, TYPE 3"/>
    <property type="match status" value="1"/>
</dbReference>
<accession>A0ABS3Z6N4</accession>
<dbReference type="InterPro" id="IPR036412">
    <property type="entry name" value="HAD-like_sf"/>
</dbReference>
<keyword evidence="1" id="KW-0378">Hydrolase</keyword>
<name>A0ABS3Z6N4_9GAMM</name>
<evidence type="ECO:0000313" key="2">
    <source>
        <dbReference type="Proteomes" id="UP000810171"/>
    </source>
</evidence>
<dbReference type="NCBIfam" id="TIGR01484">
    <property type="entry name" value="HAD-SF-IIB"/>
    <property type="match status" value="1"/>
</dbReference>
<dbReference type="Proteomes" id="UP000810171">
    <property type="component" value="Unassembled WGS sequence"/>
</dbReference>
<comment type="caution">
    <text evidence="1">The sequence shown here is derived from an EMBL/GenBank/DDBJ whole genome shotgun (WGS) entry which is preliminary data.</text>
</comment>
<gene>
    <name evidence="1" type="ORF">H9C73_00835</name>
</gene>
<dbReference type="EMBL" id="JACVEW010000001">
    <property type="protein sequence ID" value="MBP0047266.1"/>
    <property type="molecule type" value="Genomic_DNA"/>
</dbReference>
<organism evidence="1 2">
    <name type="scientific">Marinobacterium alkalitolerans</name>
    <dbReference type="NCBI Taxonomy" id="1542925"/>
    <lineage>
        <taxon>Bacteria</taxon>
        <taxon>Pseudomonadati</taxon>
        <taxon>Pseudomonadota</taxon>
        <taxon>Gammaproteobacteria</taxon>
        <taxon>Oceanospirillales</taxon>
        <taxon>Oceanospirillaceae</taxon>
        <taxon>Marinobacterium</taxon>
    </lineage>
</organism>
<protein>
    <submittedName>
        <fullName evidence="1">HAD-IIB family hydrolase</fullName>
    </submittedName>
</protein>
<evidence type="ECO:0000313" key="1">
    <source>
        <dbReference type="EMBL" id="MBP0047266.1"/>
    </source>
</evidence>
<sequence>MHDLSHIRYLLTDVDDTLTTDGRLLPETLSALYRLADAGITVVPVTGGCAGWCDQMIRLWPIPAVIGENGAFYFHRDPQGHVALQSWDDPSLRAQRQQTLLTLAQAALCRVPDITLAKDQSYRLADVALDYNQDVQGITSDQLQQVVSTFHQAGAQARVSSIHINAWFGDYSKQAMSERLLKERFGLDDERIQQEVAYIGDSANDESMFAYLKHTFGVANIHPWLPRMQAHPHEIMNRPGGYGFNELASRLCEAKAAQEQGEPCRVD</sequence>
<dbReference type="RefSeq" id="WP_209285874.1">
    <property type="nucleotide sequence ID" value="NZ_JACVEW010000001.1"/>
</dbReference>
<dbReference type="Gene3D" id="3.40.50.1000">
    <property type="entry name" value="HAD superfamily/HAD-like"/>
    <property type="match status" value="2"/>
</dbReference>
<proteinExistence type="predicted"/>